<evidence type="ECO:0000256" key="1">
    <source>
        <dbReference type="ARBA" id="ARBA00000729"/>
    </source>
</evidence>
<accession>A0AAE3P2F1</accession>
<dbReference type="PANTHER" id="PTHR19136">
    <property type="entry name" value="MOLYBDENUM COFACTOR GUANYLYLTRANSFERASE"/>
    <property type="match status" value="1"/>
</dbReference>
<evidence type="ECO:0000256" key="3">
    <source>
        <dbReference type="ARBA" id="ARBA00007897"/>
    </source>
</evidence>
<dbReference type="InterPro" id="IPR029044">
    <property type="entry name" value="Nucleotide-diphossugar_trans"/>
</dbReference>
<dbReference type="Pfam" id="PF00483">
    <property type="entry name" value="NTP_transferase"/>
    <property type="match status" value="1"/>
</dbReference>
<dbReference type="EMBL" id="JAPHEG010000005">
    <property type="protein sequence ID" value="MDF2953897.1"/>
    <property type="molecule type" value="Genomic_DNA"/>
</dbReference>
<dbReference type="InterPro" id="IPR048254">
    <property type="entry name" value="CDP_ALCOHOL_P_TRANSF_CS"/>
</dbReference>
<dbReference type="InterPro" id="IPR000462">
    <property type="entry name" value="CDP-OH_P_trans"/>
</dbReference>
<evidence type="ECO:0000256" key="2">
    <source>
        <dbReference type="ARBA" id="ARBA00006982"/>
    </source>
</evidence>
<dbReference type="Gene3D" id="3.90.550.10">
    <property type="entry name" value="Spore Coat Polysaccharide Biosynthesis Protein SpsA, Chain A"/>
    <property type="match status" value="1"/>
</dbReference>
<dbReference type="PANTHER" id="PTHR19136:SF84">
    <property type="entry name" value="BIFUNCTIONAL IPC TRANSFERASE AND DIPP SYNTHASE"/>
    <property type="match status" value="1"/>
</dbReference>
<comment type="similarity">
    <text evidence="3">In the N-terminal section; belongs to the MobA family.</text>
</comment>
<feature type="domain" description="Nucleotidyl transferase" evidence="11">
    <location>
        <begin position="3"/>
        <end position="213"/>
    </location>
</feature>
<dbReference type="NCBIfam" id="NF041135">
    <property type="entry name" value="IPPtranDIPPsyn_Thcocales"/>
    <property type="match status" value="1"/>
</dbReference>
<dbReference type="SUPFAM" id="SSF53448">
    <property type="entry name" value="Nucleotide-diphospho-sugar transferases"/>
    <property type="match status" value="1"/>
</dbReference>
<dbReference type="Gene3D" id="1.20.120.1760">
    <property type="match status" value="1"/>
</dbReference>
<evidence type="ECO:0000256" key="8">
    <source>
        <dbReference type="ARBA" id="ARBA00049235"/>
    </source>
</evidence>
<dbReference type="EC" id="2.7.8.34" evidence="5"/>
<keyword evidence="10" id="KW-1133">Transmembrane helix</keyword>
<organism evidence="12 13">
    <name type="scientific">Candidatus Thermodesulfobacterium syntrophicum</name>
    <dbReference type="NCBI Taxonomy" id="3060442"/>
    <lineage>
        <taxon>Bacteria</taxon>
        <taxon>Pseudomonadati</taxon>
        <taxon>Thermodesulfobacteriota</taxon>
        <taxon>Thermodesulfobacteria</taxon>
        <taxon>Thermodesulfobacteriales</taxon>
        <taxon>Thermodesulfobacteriaceae</taxon>
        <taxon>Thermodesulfobacterium</taxon>
    </lineage>
</organism>
<comment type="similarity">
    <text evidence="2">In the C-terminal section; belongs to the CDP-alcohol phosphatidyltransferase class-I family.</text>
</comment>
<dbReference type="PROSITE" id="PS00379">
    <property type="entry name" value="CDP_ALCOHOL_P_TRANSF"/>
    <property type="match status" value="1"/>
</dbReference>
<evidence type="ECO:0000256" key="6">
    <source>
        <dbReference type="ARBA" id="ARBA00018322"/>
    </source>
</evidence>
<dbReference type="GO" id="GO:0016780">
    <property type="term" value="F:phosphotransferase activity, for other substituted phosphate groups"/>
    <property type="evidence" value="ECO:0007669"/>
    <property type="project" value="InterPro"/>
</dbReference>
<dbReference type="GO" id="GO:0016779">
    <property type="term" value="F:nucleotidyltransferase activity"/>
    <property type="evidence" value="ECO:0007669"/>
    <property type="project" value="TreeGrafter"/>
</dbReference>
<evidence type="ECO:0000256" key="4">
    <source>
        <dbReference type="ARBA" id="ARBA00012504"/>
    </source>
</evidence>
<feature type="transmembrane region" description="Helical" evidence="10">
    <location>
        <begin position="261"/>
        <end position="285"/>
    </location>
</feature>
<evidence type="ECO:0000313" key="12">
    <source>
        <dbReference type="EMBL" id="MDF2953897.1"/>
    </source>
</evidence>
<comment type="similarity">
    <text evidence="9">Belongs to the CDP-alcohol phosphatidyltransferase class-I family.</text>
</comment>
<dbReference type="InterPro" id="IPR043130">
    <property type="entry name" value="CDP-OH_PTrfase_TM_dom"/>
</dbReference>
<keyword evidence="7 9" id="KW-0808">Transferase</keyword>
<feature type="transmembrane region" description="Helical" evidence="10">
    <location>
        <begin position="385"/>
        <end position="418"/>
    </location>
</feature>
<sequence>MQAVILAAGLGKRIKNFSKNKPKGLLKIAGKEIIYRNLKILKNCGIEEFIIITNPKFKQAYENFLSQNKFKYKLILNHFPEKGNGYSLYLAKDFVLEKFVLLMSDHLYEEGFIKSALNKEGLIIDKKGFYINQEEAVKVKVENQKVKDIGKNLNSYYGFDTGFFILNPEIFKIAEKLIKEKEVVELSEIVKEAKIKVSEVSGCFWLDIDTLEDVKLAKKYLIKRSIKKEGEGWISKLINRKISTKLSEYLVDYLTPNQITLLNFLIGIFSVITVWISIPLAGVLYQISSIIDGVDGEIARASMQTSKLGGYIDSVLDRFIDFLFLLALACVINPASTFWVIIAFAMFGSVMVSYSTERYKASFFEDIYQVIPQMKYLPGKRDERIFIIMIFCFINKVLELFIFLAILTNLRVLLTLLLAWRKNSAKKGGENTYG</sequence>
<evidence type="ECO:0000256" key="7">
    <source>
        <dbReference type="ARBA" id="ARBA00022679"/>
    </source>
</evidence>
<protein>
    <recommendedName>
        <fullName evidence="6">Bifunctional IPC transferase and DIPP synthase</fullName>
        <ecNumber evidence="4">2.7.7.74</ecNumber>
        <ecNumber evidence="5">2.7.8.34</ecNumber>
    </recommendedName>
</protein>
<evidence type="ECO:0000256" key="9">
    <source>
        <dbReference type="RuleBase" id="RU003750"/>
    </source>
</evidence>
<evidence type="ECO:0000313" key="13">
    <source>
        <dbReference type="Proteomes" id="UP001144110"/>
    </source>
</evidence>
<dbReference type="EC" id="2.7.7.74" evidence="4"/>
<dbReference type="Pfam" id="PF01066">
    <property type="entry name" value="CDP-OH_P_transf"/>
    <property type="match status" value="1"/>
</dbReference>
<reference evidence="12" key="1">
    <citation type="submission" date="2022-11" db="EMBL/GenBank/DDBJ databases">
        <title>Candidatus Alkanophaga archaea from heated hydrothermal vent sediment oxidize petroleum alkanes.</title>
        <authorList>
            <person name="Zehnle H."/>
            <person name="Laso-Perez R."/>
            <person name="Lipp J."/>
            <person name="Teske A."/>
            <person name="Wegener G."/>
        </authorList>
    </citation>
    <scope>NUCLEOTIDE SEQUENCE</scope>
    <source>
        <strain evidence="12">MCA70</strain>
    </source>
</reference>
<keyword evidence="10" id="KW-0812">Transmembrane</keyword>
<dbReference type="InterPro" id="IPR005835">
    <property type="entry name" value="NTP_transferase_dom"/>
</dbReference>
<dbReference type="FunFam" id="1.20.120.1760:FF:000042">
    <property type="entry name" value="Bifunctional IPC transferase and DIPP synthase"/>
    <property type="match status" value="1"/>
</dbReference>
<dbReference type="InterPro" id="IPR053433">
    <property type="entry name" value="IPC_transferase/DIPP_synth"/>
</dbReference>
<gene>
    <name evidence="12" type="ORF">OD816_001142</name>
</gene>
<dbReference type="Proteomes" id="UP001144110">
    <property type="component" value="Unassembled WGS sequence"/>
</dbReference>
<name>A0AAE3P2F1_9BACT</name>
<dbReference type="GO" id="GO:0008654">
    <property type="term" value="P:phospholipid biosynthetic process"/>
    <property type="evidence" value="ECO:0007669"/>
    <property type="project" value="InterPro"/>
</dbReference>
<dbReference type="AlphaFoldDB" id="A0AAE3P2F1"/>
<dbReference type="GO" id="GO:0016020">
    <property type="term" value="C:membrane"/>
    <property type="evidence" value="ECO:0007669"/>
    <property type="project" value="InterPro"/>
</dbReference>
<feature type="transmembrane region" description="Helical" evidence="10">
    <location>
        <begin position="322"/>
        <end position="347"/>
    </location>
</feature>
<keyword evidence="10" id="KW-0472">Membrane</keyword>
<comment type="catalytic activity">
    <reaction evidence="1">
        <text>1D-myo-inositol 3-phosphate + CTP + H(+) = CDP-1L-myo-inositol + diphosphate</text>
        <dbReference type="Rhea" id="RHEA:30647"/>
        <dbReference type="ChEBI" id="CHEBI:15378"/>
        <dbReference type="ChEBI" id="CHEBI:33019"/>
        <dbReference type="ChEBI" id="CHEBI:37563"/>
        <dbReference type="ChEBI" id="CHEBI:58401"/>
        <dbReference type="ChEBI" id="CHEBI:62573"/>
        <dbReference type="EC" id="2.7.7.74"/>
    </reaction>
</comment>
<proteinExistence type="inferred from homology"/>
<evidence type="ECO:0000256" key="5">
    <source>
        <dbReference type="ARBA" id="ARBA00013268"/>
    </source>
</evidence>
<comment type="catalytic activity">
    <reaction evidence="8">
        <text>CDP-1L-myo-inositol + 1D-myo-inositol 3-phosphate = bis(1L-myo-inositol) 3,1'-phosphate 1-phosphate + CMP + H(+)</text>
        <dbReference type="Rhea" id="RHEA:31327"/>
        <dbReference type="ChEBI" id="CHEBI:15378"/>
        <dbReference type="ChEBI" id="CHEBI:58401"/>
        <dbReference type="ChEBI" id="CHEBI:60377"/>
        <dbReference type="ChEBI" id="CHEBI:62573"/>
        <dbReference type="ChEBI" id="CHEBI:62576"/>
        <dbReference type="EC" id="2.7.8.34"/>
    </reaction>
</comment>
<evidence type="ECO:0000259" key="11">
    <source>
        <dbReference type="Pfam" id="PF00483"/>
    </source>
</evidence>
<dbReference type="CDD" id="cd02523">
    <property type="entry name" value="PC_cytidylyltransferase"/>
    <property type="match status" value="1"/>
</dbReference>
<evidence type="ECO:0000256" key="10">
    <source>
        <dbReference type="SAM" id="Phobius"/>
    </source>
</evidence>
<comment type="caution">
    <text evidence="12">The sequence shown here is derived from an EMBL/GenBank/DDBJ whole genome shotgun (WGS) entry which is preliminary data.</text>
</comment>